<name>M2YH46_PSEFD</name>
<evidence type="ECO:0000313" key="2">
    <source>
        <dbReference type="EMBL" id="EME77145.1"/>
    </source>
</evidence>
<dbReference type="HOGENOM" id="CLU_289365_0_0_1"/>
<organism evidence="2 3">
    <name type="scientific">Pseudocercospora fijiensis (strain CIRAD86)</name>
    <name type="common">Black leaf streak disease fungus</name>
    <name type="synonym">Mycosphaerella fijiensis</name>
    <dbReference type="NCBI Taxonomy" id="383855"/>
    <lineage>
        <taxon>Eukaryota</taxon>
        <taxon>Fungi</taxon>
        <taxon>Dikarya</taxon>
        <taxon>Ascomycota</taxon>
        <taxon>Pezizomycotina</taxon>
        <taxon>Dothideomycetes</taxon>
        <taxon>Dothideomycetidae</taxon>
        <taxon>Mycosphaerellales</taxon>
        <taxon>Mycosphaerellaceae</taxon>
        <taxon>Pseudocercospora</taxon>
    </lineage>
</organism>
<evidence type="ECO:0000256" key="1">
    <source>
        <dbReference type="SAM" id="MobiDB-lite"/>
    </source>
</evidence>
<reference evidence="2 3" key="1">
    <citation type="journal article" date="2012" name="PLoS Pathog.">
        <title>Diverse lifestyles and strategies of plant pathogenesis encoded in the genomes of eighteen Dothideomycetes fungi.</title>
        <authorList>
            <person name="Ohm R.A."/>
            <person name="Feau N."/>
            <person name="Henrissat B."/>
            <person name="Schoch C.L."/>
            <person name="Horwitz B.A."/>
            <person name="Barry K.W."/>
            <person name="Condon B.J."/>
            <person name="Copeland A.C."/>
            <person name="Dhillon B."/>
            <person name="Glaser F."/>
            <person name="Hesse C.N."/>
            <person name="Kosti I."/>
            <person name="LaButti K."/>
            <person name="Lindquist E.A."/>
            <person name="Lucas S."/>
            <person name="Salamov A.A."/>
            <person name="Bradshaw R.E."/>
            <person name="Ciuffetti L."/>
            <person name="Hamelin R.C."/>
            <person name="Kema G.H.J."/>
            <person name="Lawrence C."/>
            <person name="Scott J.A."/>
            <person name="Spatafora J.W."/>
            <person name="Turgeon B.G."/>
            <person name="de Wit P.J.G.M."/>
            <person name="Zhong S."/>
            <person name="Goodwin S.B."/>
            <person name="Grigoriev I.V."/>
        </authorList>
    </citation>
    <scope>NUCLEOTIDE SEQUENCE [LARGE SCALE GENOMIC DNA]</scope>
    <source>
        <strain evidence="2 3">CIRAD86</strain>
    </source>
</reference>
<protein>
    <submittedName>
        <fullName evidence="2">Uncharacterized protein</fullName>
    </submittedName>
</protein>
<dbReference type="KEGG" id="pfj:MYCFIDRAFT_180149"/>
<feature type="region of interest" description="Disordered" evidence="1">
    <location>
        <begin position="590"/>
        <end position="611"/>
    </location>
</feature>
<proteinExistence type="predicted"/>
<sequence>MAIVFGGDLECVSRLQLLHFIFGLLDRLVLLPNTSVTSSDCSGIQYYTPSPKLVSSAAVCYRPATSSSAGRQRHQIVKVSASSRLQASDILLLEKDCLHNAPLRKSALSSRSLTCRLAITSSDIRRRPANISRLPFMGSHFIIYAASSSLLRESVLDDYRFRTGEWWLRWSTSNMGKEIQSFGLGPYAPKSRCPVTHAIHIVLGNDLSSCTFSSPQQSLDESLPFGRVHNGFVVLGREMFIRALPSTAWLASVMQIKLNKGHVASHTTVLLHSRATSPGRITVHPRCEDPIHKYLKARAEIIDTGLDFGIQSIMSSSMLLFGCDLEGVMRRLLLWLAITGQLGAFAGDDPSNGARRESEHALKVLAIPNVPAPHSQALEQLHLASIEASYFTIMRLLGSDIQSRKSTAAINTCRFDMCQILVKECHSIPLGLDHCTPHHITRAATSKPKVHEWLTSLTLLQMCHYSGSEQRSTRYSSDERRKAALAVETLQSQLEALCKAEDQIPSDCSEAAPVLGILSRATASILNCICATKNSPEHILRPLHPESGRRLFAAYAAYMQPACRLYAAYAAFLQPTRCLFADAAYTRPAPHIDLNRNSPSNASSRSARNLSPAANTWDYRTHTRHRFLLEASQLDLVASFSQDLLHDVVVTTKGPPSGPPGRHRMAQPSNLSRFRGGAEQDIEGSEMKRRVERLSRLSMKDLDNSTGDIEKVCEFWRSGTTPEMAAGFISVLPVTSPSRSAGSGTGYKWRSAGGVLRNMLDSYCTERPLNVLIPAGWDMLSSPIEEFGHDAGMKSPYCRSRTFPTTLYAHLPLESVTAAAILESSSCISQVITIYTGTLVMDIILVGVGVPSSTWRRWLCPRISADFPVNEHLGYPCLPSATSRQESRVIDFKTRTFPPNSSSVCFAHPNTSPRDGPFSSNALLLPCWYRDCRNSGGDEQSLQRPLWKPIGRDFVKAKREASRHRCPPNFLAWVAACFQCRLKGTSMTGDAELHLSLNQSIVVECYVSTCVIYDPHSVTGSIVRVQHHNASTIFPLEDNPSNPIILNTESFGIPLDACTA</sequence>
<feature type="compositionally biased region" description="Low complexity" evidence="1">
    <location>
        <begin position="595"/>
        <end position="611"/>
    </location>
</feature>
<dbReference type="GeneID" id="19334315"/>
<dbReference type="EMBL" id="KB446568">
    <property type="protein sequence ID" value="EME77145.1"/>
    <property type="molecule type" value="Genomic_DNA"/>
</dbReference>
<gene>
    <name evidence="2" type="ORF">MYCFIDRAFT_180149</name>
</gene>
<dbReference type="AlphaFoldDB" id="M2YH46"/>
<dbReference type="VEuPathDB" id="FungiDB:MYCFIDRAFT_180149"/>
<feature type="region of interest" description="Disordered" evidence="1">
    <location>
        <begin position="652"/>
        <end position="681"/>
    </location>
</feature>
<dbReference type="RefSeq" id="XP_007932280.1">
    <property type="nucleotide sequence ID" value="XM_007934089.1"/>
</dbReference>
<keyword evidence="3" id="KW-1185">Reference proteome</keyword>
<dbReference type="Proteomes" id="UP000016932">
    <property type="component" value="Unassembled WGS sequence"/>
</dbReference>
<accession>M2YH46</accession>
<evidence type="ECO:0000313" key="3">
    <source>
        <dbReference type="Proteomes" id="UP000016932"/>
    </source>
</evidence>